<dbReference type="EMBL" id="AUZX01015880">
    <property type="protein sequence ID" value="EQD27945.1"/>
    <property type="molecule type" value="Genomic_DNA"/>
</dbReference>
<dbReference type="InterPro" id="IPR035979">
    <property type="entry name" value="RBD_domain_sf"/>
</dbReference>
<gene>
    <name evidence="4" type="ORF">B1A_21494</name>
</gene>
<dbReference type="InterPro" id="IPR000504">
    <property type="entry name" value="RRM_dom"/>
</dbReference>
<dbReference type="GO" id="GO:0003723">
    <property type="term" value="F:RNA binding"/>
    <property type="evidence" value="ECO:0007669"/>
    <property type="project" value="UniProtKB-KW"/>
</dbReference>
<dbReference type="PROSITE" id="PS50102">
    <property type="entry name" value="RRM"/>
    <property type="match status" value="1"/>
</dbReference>
<organism evidence="4">
    <name type="scientific">mine drainage metagenome</name>
    <dbReference type="NCBI Taxonomy" id="410659"/>
    <lineage>
        <taxon>unclassified sequences</taxon>
        <taxon>metagenomes</taxon>
        <taxon>ecological metagenomes</taxon>
    </lineage>
</organism>
<dbReference type="Pfam" id="PF00076">
    <property type="entry name" value="RRM_1"/>
    <property type="match status" value="1"/>
</dbReference>
<evidence type="ECO:0000313" key="4">
    <source>
        <dbReference type="EMBL" id="EQD27945.1"/>
    </source>
</evidence>
<dbReference type="CDD" id="cd21608">
    <property type="entry name" value="RRM2_NsCP33_like"/>
    <property type="match status" value="1"/>
</dbReference>
<proteinExistence type="predicted"/>
<evidence type="ECO:0000256" key="2">
    <source>
        <dbReference type="SAM" id="MobiDB-lite"/>
    </source>
</evidence>
<dbReference type="InterPro" id="IPR048289">
    <property type="entry name" value="RRM2_NsCP33-like"/>
</dbReference>
<protein>
    <submittedName>
        <fullName evidence="4">RNP-1 like RNA-binding protein</fullName>
    </submittedName>
</protein>
<dbReference type="InterPro" id="IPR012677">
    <property type="entry name" value="Nucleotide-bd_a/b_plait_sf"/>
</dbReference>
<dbReference type="PANTHER" id="PTHR15241">
    <property type="entry name" value="TRANSFORMER-2-RELATED"/>
    <property type="match status" value="1"/>
</dbReference>
<dbReference type="AlphaFoldDB" id="T0ZDM6"/>
<comment type="caution">
    <text evidence="4">The sequence shown here is derived from an EMBL/GenBank/DDBJ whole genome shotgun (WGS) entry which is preliminary data.</text>
</comment>
<feature type="region of interest" description="Disordered" evidence="2">
    <location>
        <begin position="73"/>
        <end position="93"/>
    </location>
</feature>
<evidence type="ECO:0000259" key="3">
    <source>
        <dbReference type="PROSITE" id="PS50102"/>
    </source>
</evidence>
<dbReference type="Gene3D" id="3.30.70.330">
    <property type="match status" value="1"/>
</dbReference>
<keyword evidence="1" id="KW-0694">RNA-binding</keyword>
<evidence type="ECO:0000256" key="1">
    <source>
        <dbReference type="ARBA" id="ARBA00022884"/>
    </source>
</evidence>
<dbReference type="PANTHER" id="PTHR15241:SF304">
    <property type="entry name" value="RRM DOMAIN-CONTAINING PROTEIN"/>
    <property type="match status" value="1"/>
</dbReference>
<reference evidence="4" key="1">
    <citation type="submission" date="2013-08" db="EMBL/GenBank/DDBJ databases">
        <authorList>
            <person name="Mendez C."/>
            <person name="Richter M."/>
            <person name="Ferrer M."/>
            <person name="Sanchez J."/>
        </authorList>
    </citation>
    <scope>NUCLEOTIDE SEQUENCE</scope>
</reference>
<sequence length="93" mass="10281">MTTIYVGNLPFSATEQDVKSLFERHGKVDSVKMINDRETGKPRGFGFVEMSPGEAQAAIQALNGFQMNGRALRVNEAQERAPRPRTGGGPFRR</sequence>
<dbReference type="SUPFAM" id="SSF54928">
    <property type="entry name" value="RNA-binding domain, RBD"/>
    <property type="match status" value="1"/>
</dbReference>
<reference evidence="4" key="2">
    <citation type="journal article" date="2014" name="ISME J.">
        <title>Microbial stratification in low pH oxic and suboxic macroscopic growths along an acid mine drainage.</title>
        <authorList>
            <person name="Mendez-Garcia C."/>
            <person name="Mesa V."/>
            <person name="Sprenger R.R."/>
            <person name="Richter M."/>
            <person name="Diez M.S."/>
            <person name="Solano J."/>
            <person name="Bargiela R."/>
            <person name="Golyshina O.V."/>
            <person name="Manteca A."/>
            <person name="Ramos J.L."/>
            <person name="Gallego J.R."/>
            <person name="Llorente I."/>
            <person name="Martins Dos Santos V.A."/>
            <person name="Jensen O.N."/>
            <person name="Pelaez A.I."/>
            <person name="Sanchez J."/>
            <person name="Ferrer M."/>
        </authorList>
    </citation>
    <scope>NUCLEOTIDE SEQUENCE</scope>
</reference>
<name>T0ZDM6_9ZZZZ</name>
<accession>T0ZDM6</accession>
<dbReference type="SMART" id="SM00360">
    <property type="entry name" value="RRM"/>
    <property type="match status" value="1"/>
</dbReference>
<feature type="domain" description="RRM" evidence="3">
    <location>
        <begin position="2"/>
        <end position="79"/>
    </location>
</feature>